<dbReference type="EMBL" id="CP146275">
    <property type="protein sequence ID" value="WWT34136.1"/>
    <property type="molecule type" value="Genomic_DNA"/>
</dbReference>
<organism evidence="2 3">
    <name type="scientific">Pelagibacterium nitratireducens</name>
    <dbReference type="NCBI Taxonomy" id="1046114"/>
    <lineage>
        <taxon>Bacteria</taxon>
        <taxon>Pseudomonadati</taxon>
        <taxon>Pseudomonadota</taxon>
        <taxon>Alphaproteobacteria</taxon>
        <taxon>Hyphomicrobiales</taxon>
        <taxon>Devosiaceae</taxon>
        <taxon>Pelagibacterium</taxon>
    </lineage>
</organism>
<dbReference type="Proteomes" id="UP001369958">
    <property type="component" value="Chromosome"/>
</dbReference>
<keyword evidence="3" id="KW-1185">Reference proteome</keyword>
<feature type="region of interest" description="Disordered" evidence="1">
    <location>
        <begin position="57"/>
        <end position="89"/>
    </location>
</feature>
<sequence length="209" mass="21545">MERTIVLAVAVLIFTAPAFGQRIESDGGNSGSTGSGLLGIETERDVDGGLTIEVGPDGVGIEADGEATLGPDDSTPTIGGGVSLGSDGQTQETVEKAAVKDEVAATPGAAVLPEADANGENCTDSAAFAAQLEAFLEEESSETLAYIQRVDVNVCGYDGSDALLARLNTIEGVWDGLDHMEIEPESIVSARWTDDQGLVVYIETPEIAD</sequence>
<gene>
    <name evidence="2" type="ORF">V6617_06640</name>
</gene>
<protein>
    <submittedName>
        <fullName evidence="2">Uncharacterized protein</fullName>
    </submittedName>
</protein>
<reference evidence="2 3" key="1">
    <citation type="submission" date="2024-02" db="EMBL/GenBank/DDBJ databases">
        <title>Complete genome sequence of Pelagibacterium nitratireducens ZH15.</title>
        <authorList>
            <person name="Zhao L.H."/>
        </authorList>
    </citation>
    <scope>NUCLEOTIDE SEQUENCE [LARGE SCALE GENOMIC DNA]</scope>
    <source>
        <strain evidence="2 3">ZH15</strain>
    </source>
</reference>
<accession>A0ABZ2I6H6</accession>
<dbReference type="RefSeq" id="WP_338609881.1">
    <property type="nucleotide sequence ID" value="NZ_CP146275.1"/>
</dbReference>
<proteinExistence type="predicted"/>
<evidence type="ECO:0000313" key="3">
    <source>
        <dbReference type="Proteomes" id="UP001369958"/>
    </source>
</evidence>
<evidence type="ECO:0000313" key="2">
    <source>
        <dbReference type="EMBL" id="WWT34136.1"/>
    </source>
</evidence>
<evidence type="ECO:0000256" key="1">
    <source>
        <dbReference type="SAM" id="MobiDB-lite"/>
    </source>
</evidence>
<name>A0ABZ2I6H6_9HYPH</name>